<name>A0A2J6QN76_9HELO</name>
<evidence type="ECO:0000256" key="1">
    <source>
        <dbReference type="PROSITE-ProRule" id="PRU00042"/>
    </source>
</evidence>
<proteinExistence type="predicted"/>
<dbReference type="AlphaFoldDB" id="A0A2J6QN76"/>
<keyword evidence="1" id="KW-0479">Metal-binding</keyword>
<feature type="compositionally biased region" description="Low complexity" evidence="2">
    <location>
        <begin position="275"/>
        <end position="290"/>
    </location>
</feature>
<dbReference type="STRING" id="1745343.A0A2J6QN76"/>
<accession>A0A2J6QN76</accession>
<dbReference type="PROSITE" id="PS50157">
    <property type="entry name" value="ZINC_FINGER_C2H2_2"/>
    <property type="match status" value="1"/>
</dbReference>
<keyword evidence="1" id="KW-0863">Zinc-finger</keyword>
<keyword evidence="1" id="KW-0862">Zinc</keyword>
<feature type="domain" description="C2H2-type" evidence="3">
    <location>
        <begin position="319"/>
        <end position="349"/>
    </location>
</feature>
<dbReference type="OrthoDB" id="5424797at2759"/>
<sequence>MPPDNEEQNHHPQNVPTYLPFKPTRGGMTPDGFGSTARASGSLSGMNAALNYTDTSGYFKRSFQPTPDTSGYFKRSFEPTPRNVQSPFSRSFEAPRQQYDPRPQQRPTMSDGLGPAQSWGLQPRAWESSYQPPYKPAPSANFGLDGNSMSSLHRHPSPPQEASTTVQPQESSVPTELKSVTPLGFYGQNDRTRTDSRSFVENGSGSDALSSSRLQPSLNPGPYSAPRRGRPPKSSSFVIEIPSVTPQKRGSPPKNTEQNPPVLPNSKKRGRPFKTTESAARAAAATSDSTDGISKKRGRPFKVRTQLEIPVPEPEYIPFICEWKGCPAELQNLETLEVHVFNVHSKKQPSGNRFCLWGKCGAKHEADKAVDSQPHDKPNEFRSKAEWKDHVTQQHLVPFAWHMGDGPKGTSLSVKPKSDIARWLMDNNGRQVTPSVKDQPIEGGRAKDNNAKRFTRKVEGIYWVYERIESPKAHMKAQGLRTGNTSDGDDEDDIQMGESP</sequence>
<evidence type="ECO:0000256" key="2">
    <source>
        <dbReference type="SAM" id="MobiDB-lite"/>
    </source>
</evidence>
<evidence type="ECO:0000313" key="5">
    <source>
        <dbReference type="Proteomes" id="UP000235672"/>
    </source>
</evidence>
<evidence type="ECO:0000259" key="3">
    <source>
        <dbReference type="PROSITE" id="PS50157"/>
    </source>
</evidence>
<feature type="region of interest" description="Disordered" evidence="2">
    <location>
        <begin position="473"/>
        <end position="500"/>
    </location>
</feature>
<feature type="region of interest" description="Disordered" evidence="2">
    <location>
        <begin position="61"/>
        <end position="297"/>
    </location>
</feature>
<feature type="compositionally biased region" description="Polar residues" evidence="2">
    <location>
        <begin position="160"/>
        <end position="174"/>
    </location>
</feature>
<gene>
    <name evidence="4" type="ORF">NA56DRAFT_640478</name>
</gene>
<reference evidence="4 5" key="1">
    <citation type="submission" date="2016-05" db="EMBL/GenBank/DDBJ databases">
        <title>A degradative enzymes factory behind the ericoid mycorrhizal symbiosis.</title>
        <authorList>
            <consortium name="DOE Joint Genome Institute"/>
            <person name="Martino E."/>
            <person name="Morin E."/>
            <person name="Grelet G."/>
            <person name="Kuo A."/>
            <person name="Kohler A."/>
            <person name="Daghino S."/>
            <person name="Barry K."/>
            <person name="Choi C."/>
            <person name="Cichocki N."/>
            <person name="Clum A."/>
            <person name="Copeland A."/>
            <person name="Hainaut M."/>
            <person name="Haridas S."/>
            <person name="Labutti K."/>
            <person name="Lindquist E."/>
            <person name="Lipzen A."/>
            <person name="Khouja H.-R."/>
            <person name="Murat C."/>
            <person name="Ohm R."/>
            <person name="Olson A."/>
            <person name="Spatafora J."/>
            <person name="Veneault-Fourrey C."/>
            <person name="Henrissat B."/>
            <person name="Grigoriev I."/>
            <person name="Martin F."/>
            <person name="Perotto S."/>
        </authorList>
    </citation>
    <scope>NUCLEOTIDE SEQUENCE [LARGE SCALE GENOMIC DNA]</scope>
    <source>
        <strain evidence="4 5">UAMH 7357</strain>
    </source>
</reference>
<feature type="compositionally biased region" description="Low complexity" evidence="2">
    <location>
        <begin position="95"/>
        <end position="107"/>
    </location>
</feature>
<dbReference type="Proteomes" id="UP000235672">
    <property type="component" value="Unassembled WGS sequence"/>
</dbReference>
<feature type="region of interest" description="Disordered" evidence="2">
    <location>
        <begin position="1"/>
        <end position="40"/>
    </location>
</feature>
<dbReference type="GO" id="GO:0008270">
    <property type="term" value="F:zinc ion binding"/>
    <property type="evidence" value="ECO:0007669"/>
    <property type="project" value="UniProtKB-KW"/>
</dbReference>
<keyword evidence="5" id="KW-1185">Reference proteome</keyword>
<feature type="compositionally biased region" description="Acidic residues" evidence="2">
    <location>
        <begin position="487"/>
        <end position="500"/>
    </location>
</feature>
<feature type="compositionally biased region" description="Polar residues" evidence="2">
    <location>
        <begin position="244"/>
        <end position="259"/>
    </location>
</feature>
<dbReference type="PROSITE" id="PS00028">
    <property type="entry name" value="ZINC_FINGER_C2H2_1"/>
    <property type="match status" value="1"/>
</dbReference>
<dbReference type="EMBL" id="KZ613465">
    <property type="protein sequence ID" value="PMD27699.1"/>
    <property type="molecule type" value="Genomic_DNA"/>
</dbReference>
<evidence type="ECO:0000313" key="4">
    <source>
        <dbReference type="EMBL" id="PMD27699.1"/>
    </source>
</evidence>
<protein>
    <recommendedName>
        <fullName evidence="3">C2H2-type domain-containing protein</fullName>
    </recommendedName>
</protein>
<feature type="compositionally biased region" description="Polar residues" evidence="2">
    <location>
        <begin position="199"/>
        <end position="218"/>
    </location>
</feature>
<dbReference type="InterPro" id="IPR013087">
    <property type="entry name" value="Znf_C2H2_type"/>
</dbReference>
<organism evidence="4 5">
    <name type="scientific">Hyaloscypha hepaticicola</name>
    <dbReference type="NCBI Taxonomy" id="2082293"/>
    <lineage>
        <taxon>Eukaryota</taxon>
        <taxon>Fungi</taxon>
        <taxon>Dikarya</taxon>
        <taxon>Ascomycota</taxon>
        <taxon>Pezizomycotina</taxon>
        <taxon>Leotiomycetes</taxon>
        <taxon>Helotiales</taxon>
        <taxon>Hyaloscyphaceae</taxon>
        <taxon>Hyaloscypha</taxon>
    </lineage>
</organism>